<gene>
    <name evidence="2" type="ORF">CYNAS_LOCUS7788</name>
</gene>
<comment type="caution">
    <text evidence="2">The sequence shown here is derived from an EMBL/GenBank/DDBJ whole genome shotgun (WGS) entry which is preliminary data.</text>
</comment>
<evidence type="ECO:0000313" key="2">
    <source>
        <dbReference type="EMBL" id="CAJ0595805.1"/>
    </source>
</evidence>
<sequence length="234" mass="25090">AYILSVIGLTAGQLNFGTTSSPQCQNDAACTPPSVCIDNICAQGVSCKSNADCNDPRFECNRQFCIPKRKWRPDKLMTCKTDASCISPAKCVDNFCVVNLKCRNHEDCGSPHLKCIQSVCILLSEPKPPVSLGQMSLQQSQITTQNGQGASGPNPSYPGQIPDIIPPPPPQPITDCVNGGCPEGYTCIAGSCVYAKNCRVDSDCGGYGFKCIKSACMRVSLQILPKEYIIQARS</sequence>
<reference evidence="2" key="1">
    <citation type="submission" date="2023-07" db="EMBL/GenBank/DDBJ databases">
        <authorList>
            <consortium name="CYATHOMIX"/>
        </authorList>
    </citation>
    <scope>NUCLEOTIDE SEQUENCE</scope>
    <source>
        <strain evidence="2">N/A</strain>
    </source>
</reference>
<accession>A0AA36M2E1</accession>
<evidence type="ECO:0000313" key="3">
    <source>
        <dbReference type="Proteomes" id="UP001176961"/>
    </source>
</evidence>
<evidence type="ECO:0000256" key="1">
    <source>
        <dbReference type="SAM" id="MobiDB-lite"/>
    </source>
</evidence>
<dbReference type="Proteomes" id="UP001176961">
    <property type="component" value="Unassembled WGS sequence"/>
</dbReference>
<name>A0AA36M2E1_CYLNA</name>
<dbReference type="EMBL" id="CATQJL010000112">
    <property type="protein sequence ID" value="CAJ0595805.1"/>
    <property type="molecule type" value="Genomic_DNA"/>
</dbReference>
<feature type="non-terminal residue" evidence="2">
    <location>
        <position position="1"/>
    </location>
</feature>
<organism evidence="2 3">
    <name type="scientific">Cylicocyclus nassatus</name>
    <name type="common">Nematode worm</name>
    <dbReference type="NCBI Taxonomy" id="53992"/>
    <lineage>
        <taxon>Eukaryota</taxon>
        <taxon>Metazoa</taxon>
        <taxon>Ecdysozoa</taxon>
        <taxon>Nematoda</taxon>
        <taxon>Chromadorea</taxon>
        <taxon>Rhabditida</taxon>
        <taxon>Rhabditina</taxon>
        <taxon>Rhabditomorpha</taxon>
        <taxon>Strongyloidea</taxon>
        <taxon>Strongylidae</taxon>
        <taxon>Cylicocyclus</taxon>
    </lineage>
</organism>
<feature type="compositionally biased region" description="Polar residues" evidence="1">
    <location>
        <begin position="141"/>
        <end position="154"/>
    </location>
</feature>
<protein>
    <submittedName>
        <fullName evidence="2">Uncharacterized protein</fullName>
    </submittedName>
</protein>
<keyword evidence="3" id="KW-1185">Reference proteome</keyword>
<proteinExistence type="predicted"/>
<feature type="region of interest" description="Disordered" evidence="1">
    <location>
        <begin position="141"/>
        <end position="164"/>
    </location>
</feature>
<dbReference type="AlphaFoldDB" id="A0AA36M2E1"/>